<feature type="region of interest" description="Disordered" evidence="1">
    <location>
        <begin position="1"/>
        <end position="83"/>
    </location>
</feature>
<reference evidence="3" key="1">
    <citation type="journal article" date="2015" name="Genome Announc.">
        <title>Draft whole-genome sequence of the biocontrol agent Trichoderma harzianum T6776.</title>
        <authorList>
            <person name="Baroncelli R."/>
            <person name="Piaggeschi G."/>
            <person name="Fiorini L."/>
            <person name="Bertolini E."/>
            <person name="Zapparata A."/>
            <person name="Pe M.E."/>
            <person name="Sarrocco S."/>
            <person name="Vannacci G."/>
        </authorList>
    </citation>
    <scope>NUCLEOTIDE SEQUENCE [LARGE SCALE GENOMIC DNA]</scope>
    <source>
        <strain evidence="3">T6776</strain>
    </source>
</reference>
<evidence type="ECO:0000256" key="1">
    <source>
        <dbReference type="SAM" id="MobiDB-lite"/>
    </source>
</evidence>
<sequence>MLRRVPTSSRPVALSATPSRPTAATRSALLCTASSAARPAPSTATPTPTPTSRPASPGTTRPSSPTLRTPRSTFPAPRWPLVA</sequence>
<proteinExistence type="predicted"/>
<evidence type="ECO:0000313" key="2">
    <source>
        <dbReference type="EMBL" id="KKP00518.1"/>
    </source>
</evidence>
<accession>A0A0F9XJ95</accession>
<protein>
    <submittedName>
        <fullName evidence="2">Uncharacterized protein</fullName>
    </submittedName>
</protein>
<feature type="compositionally biased region" description="Polar residues" evidence="1">
    <location>
        <begin position="1"/>
        <end position="25"/>
    </location>
</feature>
<dbReference type="AlphaFoldDB" id="A0A0F9XJ95"/>
<dbReference type="EMBL" id="JOKZ01000248">
    <property type="protein sequence ID" value="KKP00518.1"/>
    <property type="molecule type" value="Genomic_DNA"/>
</dbReference>
<evidence type="ECO:0000313" key="3">
    <source>
        <dbReference type="Proteomes" id="UP000034112"/>
    </source>
</evidence>
<dbReference type="Proteomes" id="UP000034112">
    <property type="component" value="Unassembled WGS sequence"/>
</dbReference>
<organism evidence="2 3">
    <name type="scientific">Trichoderma harzianum</name>
    <name type="common">Hypocrea lixii</name>
    <dbReference type="NCBI Taxonomy" id="5544"/>
    <lineage>
        <taxon>Eukaryota</taxon>
        <taxon>Fungi</taxon>
        <taxon>Dikarya</taxon>
        <taxon>Ascomycota</taxon>
        <taxon>Pezizomycotina</taxon>
        <taxon>Sordariomycetes</taxon>
        <taxon>Hypocreomycetidae</taxon>
        <taxon>Hypocreales</taxon>
        <taxon>Hypocreaceae</taxon>
        <taxon>Trichoderma</taxon>
    </lineage>
</organism>
<name>A0A0F9XJ95_TRIHA</name>
<comment type="caution">
    <text evidence="2">The sequence shown here is derived from an EMBL/GenBank/DDBJ whole genome shotgun (WGS) entry which is preliminary data.</text>
</comment>
<feature type="compositionally biased region" description="Low complexity" evidence="1">
    <location>
        <begin position="32"/>
        <end position="75"/>
    </location>
</feature>
<gene>
    <name evidence="2" type="ORF">THAR02_07395</name>
</gene>